<evidence type="ECO:0000313" key="1">
    <source>
        <dbReference type="EMBL" id="KAJ6762108.1"/>
    </source>
</evidence>
<protein>
    <submittedName>
        <fullName evidence="1">Uncharacterized protein</fullName>
    </submittedName>
</protein>
<organism evidence="1 2">
    <name type="scientific">Salix koriyanagi</name>
    <dbReference type="NCBI Taxonomy" id="2511006"/>
    <lineage>
        <taxon>Eukaryota</taxon>
        <taxon>Viridiplantae</taxon>
        <taxon>Streptophyta</taxon>
        <taxon>Embryophyta</taxon>
        <taxon>Tracheophyta</taxon>
        <taxon>Spermatophyta</taxon>
        <taxon>Magnoliopsida</taxon>
        <taxon>eudicotyledons</taxon>
        <taxon>Gunneridae</taxon>
        <taxon>Pentapetalae</taxon>
        <taxon>rosids</taxon>
        <taxon>fabids</taxon>
        <taxon>Malpighiales</taxon>
        <taxon>Salicaceae</taxon>
        <taxon>Saliceae</taxon>
        <taxon>Salix</taxon>
    </lineage>
</organism>
<dbReference type="Proteomes" id="UP001151752">
    <property type="component" value="Chromosome 19"/>
</dbReference>
<sequence>MAAYSHSTRDFNGLDIRFLNFLLRHSHSKHPILHRSLHLIHPGILRQPEPPQELATAPLDTVPRVILVLLLHAPLSADLKHPVILNLHLHLLLFKTRKIGLKNMGFRGLFPIDASVNKG</sequence>
<evidence type="ECO:0000313" key="2">
    <source>
        <dbReference type="Proteomes" id="UP001151752"/>
    </source>
</evidence>
<gene>
    <name evidence="1" type="ORF">OIU74_024732</name>
</gene>
<comment type="caution">
    <text evidence="1">The sequence shown here is derived from an EMBL/GenBank/DDBJ whole genome shotgun (WGS) entry which is preliminary data.</text>
</comment>
<proteinExistence type="predicted"/>
<accession>A0A9Q0W8J7</accession>
<dbReference type="AlphaFoldDB" id="A0A9Q0W8J7"/>
<dbReference type="EMBL" id="JAPFFM010000005">
    <property type="protein sequence ID" value="KAJ6762108.1"/>
    <property type="molecule type" value="Genomic_DNA"/>
</dbReference>
<reference evidence="1" key="1">
    <citation type="submission" date="2022-11" db="EMBL/GenBank/DDBJ databases">
        <authorList>
            <person name="Hyden B.L."/>
            <person name="Feng K."/>
            <person name="Yates T."/>
            <person name="Jawdy S."/>
            <person name="Smart L.B."/>
            <person name="Muchero W."/>
        </authorList>
    </citation>
    <scope>NUCLEOTIDE SEQUENCE</scope>
    <source>
        <tissue evidence="1">Shoot tip</tissue>
    </source>
</reference>
<name>A0A9Q0W8J7_9ROSI</name>
<reference evidence="1" key="2">
    <citation type="journal article" date="2023" name="Int. J. Mol. Sci.">
        <title>De Novo Assembly and Annotation of 11 Diverse Shrub Willow (Salix) Genomes Reveals Novel Gene Organization in Sex-Linked Regions.</title>
        <authorList>
            <person name="Hyden B."/>
            <person name="Feng K."/>
            <person name="Yates T.B."/>
            <person name="Jawdy S."/>
            <person name="Cereghino C."/>
            <person name="Smart L.B."/>
            <person name="Muchero W."/>
        </authorList>
    </citation>
    <scope>NUCLEOTIDE SEQUENCE</scope>
    <source>
        <tissue evidence="1">Shoot tip</tissue>
    </source>
</reference>
<keyword evidence="2" id="KW-1185">Reference proteome</keyword>